<dbReference type="InterPro" id="IPR045313">
    <property type="entry name" value="CBR1-like"/>
</dbReference>
<comment type="caution">
    <text evidence="5">The sequence shown here is derived from an EMBL/GenBank/DDBJ whole genome shotgun (WGS) entry which is preliminary data.</text>
</comment>
<comment type="similarity">
    <text evidence="1 4">Belongs to the short-chain dehydrogenases/reductases (SDR) family.</text>
</comment>
<gene>
    <name evidence="5" type="ORF">WM40_04235</name>
</gene>
<sequence>MNTTKTVVITGANRSIGYETARQLGRLGHRIWLGCRDATRGEKAVKTLLAEGHDVRLLPLDITREDSVFAAVARVRDEDGRLDVLVNNAGIAGNQQTAPSEQPIDDIRAVYETNVFGSIRVTQAFVPLLKSAGRGTVVMVSSGLGSLGWLSDPANQFYGVNFLGYNTSKSALNAIALAFAKELASANIKVDAVDPGYTATDFNNHSGYRTVEEAAEGIVWLATQDPTGKSGRFYFERNQIPW</sequence>
<keyword evidence="3" id="KW-0560">Oxidoreductase</keyword>
<dbReference type="PANTHER" id="PTHR43490">
    <property type="entry name" value="(+)-NEOMENTHOL DEHYDROGENASE"/>
    <property type="match status" value="1"/>
</dbReference>
<evidence type="ECO:0000256" key="2">
    <source>
        <dbReference type="ARBA" id="ARBA00022857"/>
    </source>
</evidence>
<evidence type="ECO:0000256" key="1">
    <source>
        <dbReference type="ARBA" id="ARBA00006484"/>
    </source>
</evidence>
<dbReference type="PROSITE" id="PS00061">
    <property type="entry name" value="ADH_SHORT"/>
    <property type="match status" value="1"/>
</dbReference>
<keyword evidence="2" id="KW-0521">NADP</keyword>
<dbReference type="Gene3D" id="3.40.50.720">
    <property type="entry name" value="NAD(P)-binding Rossmann-like Domain"/>
    <property type="match status" value="1"/>
</dbReference>
<dbReference type="SUPFAM" id="SSF51735">
    <property type="entry name" value="NAD(P)-binding Rossmann-fold domains"/>
    <property type="match status" value="1"/>
</dbReference>
<dbReference type="PANTHER" id="PTHR43490:SF99">
    <property type="entry name" value="SHORT-CHAIN DEHYDROGENASE_REDUCTASE"/>
    <property type="match status" value="1"/>
</dbReference>
<dbReference type="RefSeq" id="WP_024903482.1">
    <property type="nucleotide sequence ID" value="NZ_CADFGU010000005.1"/>
</dbReference>
<protein>
    <submittedName>
        <fullName evidence="5">Serralysin</fullName>
    </submittedName>
</protein>
<proteinExistence type="inferred from homology"/>
<dbReference type="InterPro" id="IPR002347">
    <property type="entry name" value="SDR_fam"/>
</dbReference>
<dbReference type="InterPro" id="IPR036291">
    <property type="entry name" value="NAD(P)-bd_dom_sf"/>
</dbReference>
<dbReference type="OrthoDB" id="9789083at2"/>
<organism evidence="5 6">
    <name type="scientific">Robbsia andropogonis</name>
    <dbReference type="NCBI Taxonomy" id="28092"/>
    <lineage>
        <taxon>Bacteria</taxon>
        <taxon>Pseudomonadati</taxon>
        <taxon>Pseudomonadota</taxon>
        <taxon>Betaproteobacteria</taxon>
        <taxon>Burkholderiales</taxon>
        <taxon>Burkholderiaceae</taxon>
        <taxon>Robbsia</taxon>
    </lineage>
</organism>
<dbReference type="EMBL" id="LAQU01000003">
    <property type="protein sequence ID" value="KKB64635.1"/>
    <property type="molecule type" value="Genomic_DNA"/>
</dbReference>
<dbReference type="PRINTS" id="PR00081">
    <property type="entry name" value="GDHRDH"/>
</dbReference>
<evidence type="ECO:0000256" key="3">
    <source>
        <dbReference type="ARBA" id="ARBA00023002"/>
    </source>
</evidence>
<evidence type="ECO:0000256" key="4">
    <source>
        <dbReference type="RuleBase" id="RU000363"/>
    </source>
</evidence>
<name>A0A0F5K3X5_9BURK</name>
<dbReference type="Proteomes" id="UP000033618">
    <property type="component" value="Unassembled WGS sequence"/>
</dbReference>
<dbReference type="GO" id="GO:0016616">
    <property type="term" value="F:oxidoreductase activity, acting on the CH-OH group of donors, NAD or NADP as acceptor"/>
    <property type="evidence" value="ECO:0007669"/>
    <property type="project" value="InterPro"/>
</dbReference>
<dbReference type="CDD" id="cd05324">
    <property type="entry name" value="carb_red_PTCR-like_SDR_c"/>
    <property type="match status" value="1"/>
</dbReference>
<keyword evidence="6" id="KW-1185">Reference proteome</keyword>
<dbReference type="PRINTS" id="PR00080">
    <property type="entry name" value="SDRFAMILY"/>
</dbReference>
<dbReference type="InterPro" id="IPR020904">
    <property type="entry name" value="Sc_DH/Rdtase_CS"/>
</dbReference>
<evidence type="ECO:0000313" key="5">
    <source>
        <dbReference type="EMBL" id="KKB64635.1"/>
    </source>
</evidence>
<accession>A0A0F5K3X5</accession>
<reference evidence="5 6" key="1">
    <citation type="submission" date="2015-03" db="EMBL/GenBank/DDBJ databases">
        <title>Draft Genome Sequence of Burkholderia andropogonis type strain ICMP2807, isolated from Sorghum bicolor.</title>
        <authorList>
            <person name="Lopes-Santos L."/>
            <person name="Castro D.B."/>
            <person name="Ottoboni L.M."/>
            <person name="Park D."/>
            <person name="Weirc B.S."/>
            <person name="Destefano S.A."/>
        </authorList>
    </citation>
    <scope>NUCLEOTIDE SEQUENCE [LARGE SCALE GENOMIC DNA]</scope>
    <source>
        <strain evidence="5 6">ICMP2807</strain>
    </source>
</reference>
<dbReference type="STRING" id="28092.WM40_04235"/>
<dbReference type="PATRIC" id="fig|28092.6.peg.996"/>
<dbReference type="Pfam" id="PF00106">
    <property type="entry name" value="adh_short"/>
    <property type="match status" value="1"/>
</dbReference>
<evidence type="ECO:0000313" key="6">
    <source>
        <dbReference type="Proteomes" id="UP000033618"/>
    </source>
</evidence>
<dbReference type="AlphaFoldDB" id="A0A0F5K3X5"/>